<feature type="compositionally biased region" description="Pro residues" evidence="1">
    <location>
        <begin position="209"/>
        <end position="218"/>
    </location>
</feature>
<sequence length="538" mass="57823">MPPALSPSGRVRSRTSDISDFLRGRHDAKISSDLPPPPVPLLPDPVTPPKHKSKFGFLGRKRKPSFSPSSAKTSAAVAATAAAAIATSSGGNNVHPTDHVHGGTQPSPAGPSGRTPSRDLPPLPPLDVIAPGYKPRSDPTRNSGVLSPTKGQYASPSSVLHNIRKQKGSFESSRRSTDSRSSMRPIITVSPPHNTMHETADAYTAPRSAPSPAPPSPLRPNECSLPTPTASDMSDRTATPETPTSAEIPSPSTSTHSVAQYPPISPSDPPLATATSYKEESLLRQDHFEINESASTPRRGTVSFNSSNPTPPATVGFSPSRQERRHISVLQLNRLKKEITATAPKIRKMPSDPKSLATPTSNVSLSRSNTIAASPPHTPHSPQGSRSPTPQQQRRIPPPLKRTWSPSHPLQQVQQPVPHKHPPPQTPSAPRDPPHPPPSAPTGRSRLSYSQGRRHTHAQQAQNPQTRSPARASPRRPRARSATSRRTGRRPRSSSAPARPCAKTRRCRCSGTRTRPRSSCARRCGASMRSTRACRRTC</sequence>
<feature type="compositionally biased region" description="Basic residues" evidence="1">
    <location>
        <begin position="49"/>
        <end position="64"/>
    </location>
</feature>
<name>A0A5C2SCX3_9APHY</name>
<gene>
    <name evidence="2" type="ORF">L227DRAFT_57161</name>
</gene>
<feature type="compositionally biased region" description="Pro residues" evidence="1">
    <location>
        <begin position="34"/>
        <end position="48"/>
    </location>
</feature>
<feature type="compositionally biased region" description="Polar residues" evidence="1">
    <location>
        <begin position="140"/>
        <end position="160"/>
    </location>
</feature>
<feature type="compositionally biased region" description="Basic and acidic residues" evidence="1">
    <location>
        <begin position="277"/>
        <end position="290"/>
    </location>
</feature>
<feature type="compositionally biased region" description="Low complexity" evidence="1">
    <location>
        <begin position="405"/>
        <end position="417"/>
    </location>
</feature>
<feature type="compositionally biased region" description="Polar residues" evidence="1">
    <location>
        <begin position="224"/>
        <end position="258"/>
    </location>
</feature>
<reference evidence="2" key="1">
    <citation type="journal article" date="2018" name="Genome Biol. Evol.">
        <title>Genomics and development of Lentinus tigrinus, a white-rot wood-decaying mushroom with dimorphic fruiting bodies.</title>
        <authorList>
            <person name="Wu B."/>
            <person name="Xu Z."/>
            <person name="Knudson A."/>
            <person name="Carlson A."/>
            <person name="Chen N."/>
            <person name="Kovaka S."/>
            <person name="LaButti K."/>
            <person name="Lipzen A."/>
            <person name="Pennachio C."/>
            <person name="Riley R."/>
            <person name="Schakwitz W."/>
            <person name="Umezawa K."/>
            <person name="Ohm R.A."/>
            <person name="Grigoriev I.V."/>
            <person name="Nagy L.G."/>
            <person name="Gibbons J."/>
            <person name="Hibbett D."/>
        </authorList>
    </citation>
    <scope>NUCLEOTIDE SEQUENCE [LARGE SCALE GENOMIC DNA]</scope>
    <source>
        <strain evidence="2">ALCF2SS1-6</strain>
    </source>
</reference>
<dbReference type="EMBL" id="ML122261">
    <property type="protein sequence ID" value="RPD61665.1"/>
    <property type="molecule type" value="Genomic_DNA"/>
</dbReference>
<dbReference type="AlphaFoldDB" id="A0A5C2SCX3"/>
<organism evidence="2 3">
    <name type="scientific">Lentinus tigrinus ALCF2SS1-6</name>
    <dbReference type="NCBI Taxonomy" id="1328759"/>
    <lineage>
        <taxon>Eukaryota</taxon>
        <taxon>Fungi</taxon>
        <taxon>Dikarya</taxon>
        <taxon>Basidiomycota</taxon>
        <taxon>Agaricomycotina</taxon>
        <taxon>Agaricomycetes</taxon>
        <taxon>Polyporales</taxon>
        <taxon>Polyporaceae</taxon>
        <taxon>Lentinus</taxon>
    </lineage>
</organism>
<evidence type="ECO:0000313" key="3">
    <source>
        <dbReference type="Proteomes" id="UP000313359"/>
    </source>
</evidence>
<protein>
    <submittedName>
        <fullName evidence="2">Uncharacterized protein</fullName>
    </submittedName>
</protein>
<feature type="compositionally biased region" description="Low complexity" evidence="1">
    <location>
        <begin position="381"/>
        <end position="395"/>
    </location>
</feature>
<feature type="compositionally biased region" description="Polar residues" evidence="1">
    <location>
        <begin position="292"/>
        <end position="308"/>
    </location>
</feature>
<proteinExistence type="predicted"/>
<dbReference type="Proteomes" id="UP000313359">
    <property type="component" value="Unassembled WGS sequence"/>
</dbReference>
<keyword evidence="3" id="KW-1185">Reference proteome</keyword>
<feature type="compositionally biased region" description="Pro residues" evidence="1">
    <location>
        <begin position="423"/>
        <end position="440"/>
    </location>
</feature>
<feature type="compositionally biased region" description="Basic and acidic residues" evidence="1">
    <location>
        <begin position="14"/>
        <end position="30"/>
    </location>
</feature>
<accession>A0A5C2SCX3</accession>
<feature type="compositionally biased region" description="Low complexity" evidence="1">
    <location>
        <begin position="67"/>
        <end position="89"/>
    </location>
</feature>
<feature type="region of interest" description="Disordered" evidence="1">
    <location>
        <begin position="1"/>
        <end position="519"/>
    </location>
</feature>
<evidence type="ECO:0000313" key="2">
    <source>
        <dbReference type="EMBL" id="RPD61665.1"/>
    </source>
</evidence>
<feature type="compositionally biased region" description="Polar residues" evidence="1">
    <location>
        <begin position="357"/>
        <end position="372"/>
    </location>
</feature>
<dbReference type="OrthoDB" id="2757375at2759"/>
<feature type="compositionally biased region" description="Low complexity" evidence="1">
    <location>
        <begin position="509"/>
        <end position="519"/>
    </location>
</feature>
<evidence type="ECO:0000256" key="1">
    <source>
        <dbReference type="SAM" id="MobiDB-lite"/>
    </source>
</evidence>